<accession>A0A2N3PZ69</accession>
<dbReference type="Pfam" id="PF01935">
    <property type="entry name" value="DUF87"/>
    <property type="match status" value="1"/>
</dbReference>
<dbReference type="InterPro" id="IPR014588">
    <property type="entry name" value="ATPase_Atu1862_pred"/>
</dbReference>
<gene>
    <name evidence="3" type="ORF">CWS72_06005</name>
</gene>
<organism evidence="3 4">
    <name type="scientific">Telmatospirillum siberiense</name>
    <dbReference type="NCBI Taxonomy" id="382514"/>
    <lineage>
        <taxon>Bacteria</taxon>
        <taxon>Pseudomonadati</taxon>
        <taxon>Pseudomonadota</taxon>
        <taxon>Alphaproteobacteria</taxon>
        <taxon>Rhodospirillales</taxon>
        <taxon>Rhodospirillaceae</taxon>
        <taxon>Telmatospirillum</taxon>
    </lineage>
</organism>
<feature type="region of interest" description="Disordered" evidence="1">
    <location>
        <begin position="307"/>
        <end position="371"/>
    </location>
</feature>
<dbReference type="EMBL" id="PIUM01000004">
    <property type="protein sequence ID" value="PKU25688.1"/>
    <property type="molecule type" value="Genomic_DNA"/>
</dbReference>
<dbReference type="PANTHER" id="PTHR42957:SF1">
    <property type="entry name" value="HELICASE MJ1565-RELATED"/>
    <property type="match status" value="1"/>
</dbReference>
<reference evidence="4" key="1">
    <citation type="submission" date="2017-12" db="EMBL/GenBank/DDBJ databases">
        <title>Draft genome sequence of Telmatospirillum siberiense 26-4b1T, an acidotolerant peatland alphaproteobacterium potentially involved in sulfur cycling.</title>
        <authorList>
            <person name="Hausmann B."/>
            <person name="Pjevac P."/>
            <person name="Schreck K."/>
            <person name="Herbold C.W."/>
            <person name="Daims H."/>
            <person name="Wagner M."/>
            <person name="Pester M."/>
            <person name="Loy A."/>
        </authorList>
    </citation>
    <scope>NUCLEOTIDE SEQUENCE [LARGE SCALE GENOMIC DNA]</scope>
    <source>
        <strain evidence="4">26-4b1</strain>
    </source>
</reference>
<evidence type="ECO:0000256" key="1">
    <source>
        <dbReference type="SAM" id="MobiDB-lite"/>
    </source>
</evidence>
<dbReference type="InterPro" id="IPR027417">
    <property type="entry name" value="P-loop_NTPase"/>
</dbReference>
<dbReference type="RefSeq" id="WP_101249743.1">
    <property type="nucleotide sequence ID" value="NZ_PIUM01000004.1"/>
</dbReference>
<keyword evidence="3" id="KW-0067">ATP-binding</keyword>
<feature type="domain" description="Helicase HerA central" evidence="2">
    <location>
        <begin position="10"/>
        <end position="109"/>
    </location>
</feature>
<dbReference type="OrthoDB" id="9768060at2"/>
<dbReference type="Gene3D" id="3.40.50.300">
    <property type="entry name" value="P-loop containing nucleotide triphosphate hydrolases"/>
    <property type="match status" value="1"/>
</dbReference>
<dbReference type="Proteomes" id="UP000233293">
    <property type="component" value="Unassembled WGS sequence"/>
</dbReference>
<dbReference type="PANTHER" id="PTHR42957">
    <property type="entry name" value="HELICASE MJ1565-RELATED"/>
    <property type="match status" value="1"/>
</dbReference>
<comment type="caution">
    <text evidence="3">The sequence shown here is derived from an EMBL/GenBank/DDBJ whole genome shotgun (WGS) entry which is preliminary data.</text>
</comment>
<evidence type="ECO:0000313" key="3">
    <source>
        <dbReference type="EMBL" id="PKU25688.1"/>
    </source>
</evidence>
<evidence type="ECO:0000313" key="4">
    <source>
        <dbReference type="Proteomes" id="UP000233293"/>
    </source>
</evidence>
<protein>
    <submittedName>
        <fullName evidence="3">ATP-binding protein</fullName>
    </submittedName>
</protein>
<dbReference type="SUPFAM" id="SSF52540">
    <property type="entry name" value="P-loop containing nucleoside triphosphate hydrolases"/>
    <property type="match status" value="1"/>
</dbReference>
<dbReference type="GO" id="GO:0005524">
    <property type="term" value="F:ATP binding"/>
    <property type="evidence" value="ECO:0007669"/>
    <property type="project" value="UniProtKB-KW"/>
</dbReference>
<dbReference type="PIRSF" id="PIRSF034081">
    <property type="entry name" value="ATPase_Atu1862"/>
    <property type="match status" value="1"/>
</dbReference>
<feature type="compositionally biased region" description="Pro residues" evidence="1">
    <location>
        <begin position="314"/>
        <end position="324"/>
    </location>
</feature>
<dbReference type="AlphaFoldDB" id="A0A2N3PZ69"/>
<name>A0A2N3PZ69_9PROT</name>
<feature type="compositionally biased region" description="Low complexity" evidence="1">
    <location>
        <begin position="360"/>
        <end position="371"/>
    </location>
</feature>
<dbReference type="InterPro" id="IPR002789">
    <property type="entry name" value="HerA_central"/>
</dbReference>
<keyword evidence="4" id="KW-1185">Reference proteome</keyword>
<dbReference type="InterPro" id="IPR008571">
    <property type="entry name" value="HerA-like"/>
</dbReference>
<dbReference type="CDD" id="cd01127">
    <property type="entry name" value="TrwB_TraG_TraD_VirD4"/>
    <property type="match status" value="1"/>
</dbReference>
<proteinExistence type="predicted"/>
<evidence type="ECO:0000259" key="2">
    <source>
        <dbReference type="Pfam" id="PF01935"/>
    </source>
</evidence>
<keyword evidence="3" id="KW-0547">Nucleotide-binding</keyword>
<sequence>MTVRIDMGVTTSGATANLDLEELLATRLLVQGNSGSGKSHLLRRLIEQSAPWVQQAIIDPEGDFVSLADAFGHVVIDASSLTENALQMVGGRVRQHRVSVILNLENLDAEAQMRHAAAFLGGLFDIERDYWFPMLVVVDEAQMFAPSAAGDVSDEARKASLGAMTNLMCRGRKRGLAGIIATQRLAKLAKNVAAEASNFLMGRTFLDIDMARAADLLGMERRQAEAFRDLQRGHFIALGPALARRPLSIRVGGVTTQPRAVSPHLLPLPETPREDARDLLFQPGQGEAPRYSARRPVGMSTSEILQQLAHSRPPARPPVPPTPPAEITEEGGERIAGDVDDDSASPTASSEGESHRAKVASKPSASEPAAAGREGYDGVLADLLGDQDAVFRSVSVLYQDFLVRCRKHGLNGRMLDLVAFRRKLAGARAGAATAGYDEATAHDETDGEWQKALDVAAGLAEDVHGVFLLLARTALEGRDCPSDLLIARALGSRSPRRARSMVGYMEQRGLIVCREEMDGSRVIVLPGLDWQTAPGDPSALDDVAEE</sequence>